<keyword evidence="2" id="KW-1185">Reference proteome</keyword>
<reference evidence="1" key="1">
    <citation type="submission" date="2022-08" db="EMBL/GenBank/DDBJ databases">
        <title>Genome Sequence of Pycnoporus sanguineus.</title>
        <authorList>
            <person name="Buettner E."/>
        </authorList>
    </citation>
    <scope>NUCLEOTIDE SEQUENCE</scope>
    <source>
        <strain evidence="1">CG-C14</strain>
    </source>
</reference>
<evidence type="ECO:0000313" key="1">
    <source>
        <dbReference type="EMBL" id="KAJ2985117.1"/>
    </source>
</evidence>
<gene>
    <name evidence="1" type="ORF">NUW54_g10258</name>
</gene>
<organism evidence="1 2">
    <name type="scientific">Trametes sanguinea</name>
    <dbReference type="NCBI Taxonomy" id="158606"/>
    <lineage>
        <taxon>Eukaryota</taxon>
        <taxon>Fungi</taxon>
        <taxon>Dikarya</taxon>
        <taxon>Basidiomycota</taxon>
        <taxon>Agaricomycotina</taxon>
        <taxon>Agaricomycetes</taxon>
        <taxon>Polyporales</taxon>
        <taxon>Polyporaceae</taxon>
        <taxon>Trametes</taxon>
    </lineage>
</organism>
<accession>A0ACC1P3D0</accession>
<sequence length="323" mass="36691">MISSGANQGLHAAWAAFLCPGDEVIMFEPFFDLYLPAIAFNGGKPVYVPLHPSAKAVPGRNVGKQSWTIDFDELRRAITPRTKMIVLNSPHNPLGKVFSRAELEGIAQLVRENNLMVISDEVYESLVFDGLEHVRFATLPGMWERTITVGAVRRDRLARRLAGRPAGAHRPRPGREHAHRLLREHAHAGAAAVALEQARERRFFENQLEEYAQRRAVLVDAFEKLGMEYAWPEGSYFILLNISRVRWPEDYKFPDSLSGRADDFKAAWFIANHIGVSCIPVSEFYCDEHLHIGANYARFSFCKDIDTLRTAAERLQKLRWHLA</sequence>
<name>A0ACC1P3D0_9APHY</name>
<dbReference type="Proteomes" id="UP001144978">
    <property type="component" value="Unassembled WGS sequence"/>
</dbReference>
<protein>
    <submittedName>
        <fullName evidence="1">Uncharacterized protein</fullName>
    </submittedName>
</protein>
<comment type="caution">
    <text evidence="1">The sequence shown here is derived from an EMBL/GenBank/DDBJ whole genome shotgun (WGS) entry which is preliminary data.</text>
</comment>
<evidence type="ECO:0000313" key="2">
    <source>
        <dbReference type="Proteomes" id="UP001144978"/>
    </source>
</evidence>
<dbReference type="EMBL" id="JANSHE010003654">
    <property type="protein sequence ID" value="KAJ2985117.1"/>
    <property type="molecule type" value="Genomic_DNA"/>
</dbReference>
<proteinExistence type="predicted"/>